<dbReference type="RefSeq" id="XP_028884577.1">
    <property type="nucleotide sequence ID" value="XM_029024174.1"/>
</dbReference>
<dbReference type="AlphaFoldDB" id="A0A1X0P0Z2"/>
<feature type="compositionally biased region" description="Basic and acidic residues" evidence="2">
    <location>
        <begin position="61"/>
        <end position="73"/>
    </location>
</feature>
<dbReference type="Pfam" id="PF06047">
    <property type="entry name" value="Nkap_C"/>
    <property type="match status" value="1"/>
</dbReference>
<dbReference type="InterPro" id="IPR040466">
    <property type="entry name" value="NKAP"/>
</dbReference>
<protein>
    <recommendedName>
        <fullName evidence="3">NF-kappa-B-activating protein C-terminal domain-containing protein</fullName>
    </recommendedName>
</protein>
<dbReference type="GO" id="GO:0010468">
    <property type="term" value="P:regulation of gene expression"/>
    <property type="evidence" value="ECO:0007669"/>
    <property type="project" value="TreeGrafter"/>
</dbReference>
<feature type="region of interest" description="Disordered" evidence="2">
    <location>
        <begin position="45"/>
        <end position="73"/>
    </location>
</feature>
<accession>A0A1X0P0Z2</accession>
<dbReference type="PANTHER" id="PTHR13087">
    <property type="entry name" value="NF-KAPPA B ACTIVATING PROTEIN"/>
    <property type="match status" value="1"/>
</dbReference>
<feature type="region of interest" description="Disordered" evidence="2">
    <location>
        <begin position="181"/>
        <end position="201"/>
    </location>
</feature>
<dbReference type="GO" id="GO:0005634">
    <property type="term" value="C:nucleus"/>
    <property type="evidence" value="ECO:0007669"/>
    <property type="project" value="TreeGrafter"/>
</dbReference>
<dbReference type="PANTHER" id="PTHR13087:SF0">
    <property type="entry name" value="NFKB ACTIVATING PROTEIN LIKE"/>
    <property type="match status" value="1"/>
</dbReference>
<keyword evidence="5" id="KW-1185">Reference proteome</keyword>
<name>A0A1X0P0Z2_9TRYP</name>
<feature type="domain" description="NF-kappa-B-activating protein C-terminal" evidence="3">
    <location>
        <begin position="239"/>
        <end position="323"/>
    </location>
</feature>
<dbReference type="EMBL" id="NBCO01000008">
    <property type="protein sequence ID" value="ORC90511.1"/>
    <property type="molecule type" value="Genomic_DNA"/>
</dbReference>
<feature type="compositionally biased region" description="Basic and acidic residues" evidence="2">
    <location>
        <begin position="181"/>
        <end position="191"/>
    </location>
</feature>
<dbReference type="GO" id="GO:0003682">
    <property type="term" value="F:chromatin binding"/>
    <property type="evidence" value="ECO:0007669"/>
    <property type="project" value="InterPro"/>
</dbReference>
<dbReference type="GeneID" id="39983954"/>
<reference evidence="4 5" key="1">
    <citation type="submission" date="2017-03" db="EMBL/GenBank/DDBJ databases">
        <title>An alternative strategy for trypanosome survival in the mammalian bloodstream revealed through genome and transcriptome analysis of the ubiquitous bovine parasite Trypanosoma (Megatrypanum) theileri.</title>
        <authorList>
            <person name="Kelly S."/>
            <person name="Ivens A."/>
            <person name="Mott A."/>
            <person name="O'Neill E."/>
            <person name="Emms D."/>
            <person name="Macleod O."/>
            <person name="Voorheis P."/>
            <person name="Matthews J."/>
            <person name="Matthews K."/>
            <person name="Carrington M."/>
        </authorList>
    </citation>
    <scope>NUCLEOTIDE SEQUENCE [LARGE SCALE GENOMIC DNA]</scope>
    <source>
        <strain evidence="4">Edinburgh</strain>
    </source>
</reference>
<evidence type="ECO:0000313" key="4">
    <source>
        <dbReference type="EMBL" id="ORC90511.1"/>
    </source>
</evidence>
<feature type="region of interest" description="Disordered" evidence="2">
    <location>
        <begin position="93"/>
        <end position="121"/>
    </location>
</feature>
<organism evidence="4 5">
    <name type="scientific">Trypanosoma theileri</name>
    <dbReference type="NCBI Taxonomy" id="67003"/>
    <lineage>
        <taxon>Eukaryota</taxon>
        <taxon>Discoba</taxon>
        <taxon>Euglenozoa</taxon>
        <taxon>Kinetoplastea</taxon>
        <taxon>Metakinetoplastina</taxon>
        <taxon>Trypanosomatida</taxon>
        <taxon>Trypanosomatidae</taxon>
        <taxon>Trypanosoma</taxon>
    </lineage>
</organism>
<dbReference type="OrthoDB" id="273141at2759"/>
<proteinExistence type="inferred from homology"/>
<evidence type="ECO:0000259" key="3">
    <source>
        <dbReference type="Pfam" id="PF06047"/>
    </source>
</evidence>
<evidence type="ECO:0000313" key="5">
    <source>
        <dbReference type="Proteomes" id="UP000192257"/>
    </source>
</evidence>
<dbReference type="VEuPathDB" id="TriTrypDB:TM35_000083090"/>
<sequence>MTDTFWSPANEPTGKELERTLFLTFLSNPFCTQYAAANQEAAHLRQKRRREEQQMRSLESNQKKTEDWEKEKDDSSPLFHIIASLVRASGVPYQVSRNEPPPVSVSSASSTPRNELSKMQEKTLNSELNLTCAESNNSLQPRSILGSLIEKARVKDREEKTVSLEYRNNAAVTSLHSHNVRKENVSDHNKNDAPLPSDENEEDFDVSIQNTTCVNSEDNGISQLLNENNMKHPSQMSREEFLRQFKRAPRRGEIGYDAESVAAAEAVGYVMSGSRNKEKQHYVDHIQRKLHEKEARKLRLQFRQVEDERSDEATVESLLTLVKQKKGL</sequence>
<dbReference type="Proteomes" id="UP000192257">
    <property type="component" value="Unassembled WGS sequence"/>
</dbReference>
<gene>
    <name evidence="4" type="ORF">TM35_000083090</name>
</gene>
<comment type="caution">
    <text evidence="4">The sequence shown here is derived from an EMBL/GenBank/DDBJ whole genome shotgun (WGS) entry which is preliminary data.</text>
</comment>
<evidence type="ECO:0000256" key="1">
    <source>
        <dbReference type="ARBA" id="ARBA00009313"/>
    </source>
</evidence>
<comment type="similarity">
    <text evidence="1">Belongs to the NKAP family.</text>
</comment>
<evidence type="ECO:0000256" key="2">
    <source>
        <dbReference type="SAM" id="MobiDB-lite"/>
    </source>
</evidence>
<dbReference type="STRING" id="67003.A0A1X0P0Z2"/>
<dbReference type="InterPro" id="IPR009269">
    <property type="entry name" value="NKAP_C"/>
</dbReference>